<evidence type="ECO:0000256" key="2">
    <source>
        <dbReference type="ARBA" id="ARBA00022692"/>
    </source>
</evidence>
<feature type="transmembrane region" description="Helical" evidence="6">
    <location>
        <begin position="116"/>
        <end position="137"/>
    </location>
</feature>
<keyword evidence="2 6" id="KW-0812">Transmembrane</keyword>
<evidence type="ECO:0000256" key="4">
    <source>
        <dbReference type="ARBA" id="ARBA00023136"/>
    </source>
</evidence>
<dbReference type="Proteomes" id="UP001183410">
    <property type="component" value="Unassembled WGS sequence"/>
</dbReference>
<dbReference type="PANTHER" id="PTHR43229">
    <property type="entry name" value="NODULATION PROTEIN J"/>
    <property type="match status" value="1"/>
</dbReference>
<evidence type="ECO:0000256" key="5">
    <source>
        <dbReference type="ARBA" id="ARBA00023251"/>
    </source>
</evidence>
<feature type="transmembrane region" description="Helical" evidence="6">
    <location>
        <begin position="143"/>
        <end position="167"/>
    </location>
</feature>
<evidence type="ECO:0000259" key="7">
    <source>
        <dbReference type="Pfam" id="PF01061"/>
    </source>
</evidence>
<keyword evidence="5" id="KW-0046">Antibiotic resistance</keyword>
<feature type="transmembrane region" description="Helical" evidence="6">
    <location>
        <begin position="179"/>
        <end position="203"/>
    </location>
</feature>
<dbReference type="EMBL" id="JAVREO010000003">
    <property type="protein sequence ID" value="MDT0266090.1"/>
    <property type="molecule type" value="Genomic_DNA"/>
</dbReference>
<sequence length="262" mass="27556">MTPADAIRAFRQGTVVAAADLRAFYTWRTWLGGWLVRVLCQVVFYSLLASLVGDEEYITYVILGAALMIGVTEAMLTSASTTWDRYLGTPPLLAAAPSRPGFYFVGRSVQWPVSGVASTSIALFTLSPFFGVSWSLWQIPVGLLLVAVTTFATYGMALVVGAVALTVPGARNVLSSVTVMAITAFCGVLTPVDFWPAAVRVIAQAVPVTHGLEALRQLEGGGAAVAGSAGLAALTGLCWTALALLAFHVLFARARRGSALLT</sequence>
<dbReference type="RefSeq" id="WP_311666081.1">
    <property type="nucleotide sequence ID" value="NZ_JAVREO010000003.1"/>
</dbReference>
<dbReference type="PIRSF" id="PIRSF006648">
    <property type="entry name" value="DrrB"/>
    <property type="match status" value="1"/>
</dbReference>
<dbReference type="PANTHER" id="PTHR43229:SF2">
    <property type="entry name" value="NODULATION PROTEIN J"/>
    <property type="match status" value="1"/>
</dbReference>
<accession>A0ABU2JM87</accession>
<feature type="transmembrane region" description="Helical" evidence="6">
    <location>
        <begin position="57"/>
        <end position="76"/>
    </location>
</feature>
<feature type="transmembrane region" description="Helical" evidence="6">
    <location>
        <begin position="223"/>
        <end position="251"/>
    </location>
</feature>
<gene>
    <name evidence="8" type="ORF">RM844_07250</name>
</gene>
<organism evidence="8 9">
    <name type="scientific">Streptomyces chisholmiae</name>
    <dbReference type="NCBI Taxonomy" id="3075540"/>
    <lineage>
        <taxon>Bacteria</taxon>
        <taxon>Bacillati</taxon>
        <taxon>Actinomycetota</taxon>
        <taxon>Actinomycetes</taxon>
        <taxon>Kitasatosporales</taxon>
        <taxon>Streptomycetaceae</taxon>
        <taxon>Streptomyces</taxon>
    </lineage>
</organism>
<proteinExistence type="predicted"/>
<comment type="subcellular location">
    <subcellularLocation>
        <location evidence="1">Membrane</location>
        <topology evidence="1">Multi-pass membrane protein</topology>
    </subcellularLocation>
</comment>
<keyword evidence="3 6" id="KW-1133">Transmembrane helix</keyword>
<evidence type="ECO:0000313" key="9">
    <source>
        <dbReference type="Proteomes" id="UP001183410"/>
    </source>
</evidence>
<feature type="transmembrane region" description="Helical" evidence="6">
    <location>
        <begin position="31"/>
        <end position="51"/>
    </location>
</feature>
<dbReference type="InterPro" id="IPR013525">
    <property type="entry name" value="ABC2_TM"/>
</dbReference>
<evidence type="ECO:0000256" key="6">
    <source>
        <dbReference type="SAM" id="Phobius"/>
    </source>
</evidence>
<dbReference type="InterPro" id="IPR051784">
    <property type="entry name" value="Nod_factor_ABC_transporter"/>
</dbReference>
<dbReference type="Pfam" id="PF01061">
    <property type="entry name" value="ABC2_membrane"/>
    <property type="match status" value="1"/>
</dbReference>
<evidence type="ECO:0000256" key="3">
    <source>
        <dbReference type="ARBA" id="ARBA00022989"/>
    </source>
</evidence>
<feature type="domain" description="ABC-2 type transporter transmembrane" evidence="7">
    <location>
        <begin position="26"/>
        <end position="218"/>
    </location>
</feature>
<comment type="caution">
    <text evidence="8">The sequence shown here is derived from an EMBL/GenBank/DDBJ whole genome shotgun (WGS) entry which is preliminary data.</text>
</comment>
<name>A0ABU2JM87_9ACTN</name>
<evidence type="ECO:0000313" key="8">
    <source>
        <dbReference type="EMBL" id="MDT0266090.1"/>
    </source>
</evidence>
<keyword evidence="4 6" id="KW-0472">Membrane</keyword>
<reference evidence="9" key="1">
    <citation type="submission" date="2023-07" db="EMBL/GenBank/DDBJ databases">
        <title>30 novel species of actinomycetes from the DSMZ collection.</title>
        <authorList>
            <person name="Nouioui I."/>
        </authorList>
    </citation>
    <scope>NUCLEOTIDE SEQUENCE [LARGE SCALE GENOMIC DNA]</scope>
    <source>
        <strain evidence="9">DSM 44915</strain>
    </source>
</reference>
<dbReference type="InterPro" id="IPR000412">
    <property type="entry name" value="ABC_2_transport"/>
</dbReference>
<protein>
    <submittedName>
        <fullName evidence="8">ABC transporter permease</fullName>
    </submittedName>
</protein>
<keyword evidence="9" id="KW-1185">Reference proteome</keyword>
<evidence type="ECO:0000256" key="1">
    <source>
        <dbReference type="ARBA" id="ARBA00004141"/>
    </source>
</evidence>